<evidence type="ECO:0000313" key="5">
    <source>
        <dbReference type="Proteomes" id="UP000545493"/>
    </source>
</evidence>
<organism evidence="4 5">
    <name type="scientific">Saccharomonospora amisosensis</name>
    <dbReference type="NCBI Taxonomy" id="1128677"/>
    <lineage>
        <taxon>Bacteria</taxon>
        <taxon>Bacillati</taxon>
        <taxon>Actinomycetota</taxon>
        <taxon>Actinomycetes</taxon>
        <taxon>Pseudonocardiales</taxon>
        <taxon>Pseudonocardiaceae</taxon>
        <taxon>Saccharomonospora</taxon>
    </lineage>
</organism>
<dbReference type="GO" id="GO:0004519">
    <property type="term" value="F:endonuclease activity"/>
    <property type="evidence" value="ECO:0007669"/>
    <property type="project" value="InterPro"/>
</dbReference>
<dbReference type="CDD" id="cd00085">
    <property type="entry name" value="HNHc"/>
    <property type="match status" value="1"/>
</dbReference>
<gene>
    <name evidence="4" type="ORF">FHU38_002336</name>
</gene>
<dbReference type="SMART" id="SM00507">
    <property type="entry name" value="HNHc"/>
    <property type="match status" value="1"/>
</dbReference>
<reference evidence="4 5" key="1">
    <citation type="submission" date="2020-03" db="EMBL/GenBank/DDBJ databases">
        <title>Sequencing the genomes of 1000 actinobacteria strains.</title>
        <authorList>
            <person name="Klenk H.-P."/>
        </authorList>
    </citation>
    <scope>NUCLEOTIDE SEQUENCE [LARGE SCALE GENOMIC DNA]</scope>
    <source>
        <strain evidence="4 5">DSM 45685</strain>
    </source>
</reference>
<feature type="compositionally biased region" description="Low complexity" evidence="2">
    <location>
        <begin position="486"/>
        <end position="497"/>
    </location>
</feature>
<sequence>MTDGEALTRLTDAELLAFLRERESTRRRAYAEQLRAVAEIEARGLAGEHGHRGVGGLVREMFALNPADARRMVAHARALSSGVAPSGAAVDASLPRVVDELAAGAIGPEHVEAIRGAVEALPPSATVQERAEAERILCEAATTTRPGLLARLGREISARLDPDGDRPREDLLEKPMRRLEVRQRPDGGVSGSFDLDSESGALLTNLLSPLAVPRTDEAGPDTRGRARRYGDALAEVVRLAARSPEAPGEAGEPVTLLVSVGLAELKQGAGRGLVDGYLELPSAQLRRMACDSNVAPVVLGTKGEPLDVGRTTRTVPRAVRRALVLRDAGCTFPTCDRKAKWCQAHHVRHWIDGGPTSLDNLTLLCGPHHRLLHHSDWEARMINGRPWYFPPAHVDPGRAPRRNALHAHRASVGGRAPANVRSRNENRRCGQANSWRPGAEATRARPAATEPCGATASGEDRWAPAAGGGTFDPPGVGRPPPHRWLAAGQAQSYAAAQPNGADDGGR</sequence>
<evidence type="ECO:0000256" key="2">
    <source>
        <dbReference type="SAM" id="MobiDB-lite"/>
    </source>
</evidence>
<dbReference type="GO" id="GO:0003676">
    <property type="term" value="F:nucleic acid binding"/>
    <property type="evidence" value="ECO:0007669"/>
    <property type="project" value="InterPro"/>
</dbReference>
<dbReference type="InterPro" id="IPR002711">
    <property type="entry name" value="HNH"/>
</dbReference>
<protein>
    <recommendedName>
        <fullName evidence="3">HNH nuclease domain-containing protein</fullName>
    </recommendedName>
</protein>
<feature type="compositionally biased region" description="Low complexity" evidence="2">
    <location>
        <begin position="439"/>
        <end position="451"/>
    </location>
</feature>
<dbReference type="InterPro" id="IPR003615">
    <property type="entry name" value="HNH_nuc"/>
</dbReference>
<dbReference type="RefSeq" id="WP_167170078.1">
    <property type="nucleotide sequence ID" value="NZ_JAAOYM010000001.1"/>
</dbReference>
<comment type="caution">
    <text evidence="4">The sequence shown here is derived from an EMBL/GenBank/DDBJ whole genome shotgun (WGS) entry which is preliminary data.</text>
</comment>
<evidence type="ECO:0000313" key="4">
    <source>
        <dbReference type="EMBL" id="NIJ11992.1"/>
    </source>
</evidence>
<evidence type="ECO:0000259" key="3">
    <source>
        <dbReference type="SMART" id="SM00507"/>
    </source>
</evidence>
<keyword evidence="5" id="KW-1185">Reference proteome</keyword>
<dbReference type="Pfam" id="PF01844">
    <property type="entry name" value="HNH"/>
    <property type="match status" value="1"/>
</dbReference>
<dbReference type="InterPro" id="IPR003870">
    <property type="entry name" value="DUF222"/>
</dbReference>
<accession>A0A7X5UQF6</accession>
<dbReference type="EMBL" id="JAAOYM010000001">
    <property type="protein sequence ID" value="NIJ11992.1"/>
    <property type="molecule type" value="Genomic_DNA"/>
</dbReference>
<comment type="similarity">
    <text evidence="1">Belongs to the Rv1128c/1148c/1588c/1702c/1945/3466 family.</text>
</comment>
<dbReference type="Gene3D" id="1.10.30.50">
    <property type="match status" value="1"/>
</dbReference>
<dbReference type="AlphaFoldDB" id="A0A7X5UQF6"/>
<proteinExistence type="inferred from homology"/>
<feature type="region of interest" description="Disordered" evidence="2">
    <location>
        <begin position="408"/>
        <end position="506"/>
    </location>
</feature>
<name>A0A7X5UQF6_9PSEU</name>
<dbReference type="GO" id="GO:0008270">
    <property type="term" value="F:zinc ion binding"/>
    <property type="evidence" value="ECO:0007669"/>
    <property type="project" value="InterPro"/>
</dbReference>
<dbReference type="Proteomes" id="UP000545493">
    <property type="component" value="Unassembled WGS sequence"/>
</dbReference>
<evidence type="ECO:0000256" key="1">
    <source>
        <dbReference type="ARBA" id="ARBA00023450"/>
    </source>
</evidence>
<dbReference type="Pfam" id="PF02720">
    <property type="entry name" value="DUF222"/>
    <property type="match status" value="1"/>
</dbReference>
<feature type="domain" description="HNH nuclease" evidence="3">
    <location>
        <begin position="318"/>
        <end position="370"/>
    </location>
</feature>